<accession>A0AAE9DLP3</accession>
<protein>
    <submittedName>
        <fullName evidence="1">Uncharacterized protein</fullName>
    </submittedName>
</protein>
<gene>
    <name evidence="1" type="ORF">L3Y34_018518</name>
</gene>
<evidence type="ECO:0000313" key="2">
    <source>
        <dbReference type="Proteomes" id="UP000827892"/>
    </source>
</evidence>
<dbReference type="AlphaFoldDB" id="A0AAE9DLP3"/>
<dbReference type="Proteomes" id="UP000827892">
    <property type="component" value="Chromosome II"/>
</dbReference>
<dbReference type="EMBL" id="CP090892">
    <property type="protein sequence ID" value="ULU06767.1"/>
    <property type="molecule type" value="Genomic_DNA"/>
</dbReference>
<proteinExistence type="predicted"/>
<name>A0AAE9DLP3_CAEBR</name>
<sequence>MVLLASCRPRPDRKHFRTKAKAVEQELRQMRSSPIPYTRYAYPKPTSQIQKFNFHSSKFHQIILNSKFI</sequence>
<evidence type="ECO:0000313" key="1">
    <source>
        <dbReference type="EMBL" id="ULU06767.1"/>
    </source>
</evidence>
<organism evidence="1 2">
    <name type="scientific">Caenorhabditis briggsae</name>
    <dbReference type="NCBI Taxonomy" id="6238"/>
    <lineage>
        <taxon>Eukaryota</taxon>
        <taxon>Metazoa</taxon>
        <taxon>Ecdysozoa</taxon>
        <taxon>Nematoda</taxon>
        <taxon>Chromadorea</taxon>
        <taxon>Rhabditida</taxon>
        <taxon>Rhabditina</taxon>
        <taxon>Rhabditomorpha</taxon>
        <taxon>Rhabditoidea</taxon>
        <taxon>Rhabditidae</taxon>
        <taxon>Peloderinae</taxon>
        <taxon>Caenorhabditis</taxon>
    </lineage>
</organism>
<reference evidence="1 2" key="1">
    <citation type="submission" date="2022-05" db="EMBL/GenBank/DDBJ databases">
        <title>Chromosome-level reference genomes for two strains of Caenorhabditis briggsae: an improved platform for comparative genomics.</title>
        <authorList>
            <person name="Stevens L."/>
            <person name="Andersen E.C."/>
        </authorList>
    </citation>
    <scope>NUCLEOTIDE SEQUENCE [LARGE SCALE GENOMIC DNA]</scope>
    <source>
        <strain evidence="1">QX1410_ONT</strain>
        <tissue evidence="1">Whole-organism</tissue>
    </source>
</reference>